<evidence type="ECO:0000313" key="36">
    <source>
        <dbReference type="Proteomes" id="UP000231358"/>
    </source>
</evidence>
<comment type="cofactor">
    <cofactor evidence="2">
        <name>heme b</name>
        <dbReference type="ChEBI" id="CHEBI:60344"/>
    </cofactor>
</comment>
<dbReference type="Pfam" id="PF00173">
    <property type="entry name" value="Cyt-b5"/>
    <property type="match status" value="1"/>
</dbReference>
<dbReference type="InterPro" id="IPR018506">
    <property type="entry name" value="Cyt_B5_heme-BS"/>
</dbReference>
<comment type="subunit">
    <text evidence="8">Component of the ESCRT-0 complex composed of HSE1 and VPS27.</text>
</comment>
<dbReference type="GO" id="GO:0043328">
    <property type="term" value="P:protein transport to vacuole involved in ubiquitin-dependent protein catabolic process via the multivesicular body sorting pathway"/>
    <property type="evidence" value="ECO:0007669"/>
    <property type="project" value="TreeGrafter"/>
</dbReference>
<dbReference type="NCBIfam" id="TIGR00745">
    <property type="entry name" value="apbA_panE"/>
    <property type="match status" value="1"/>
</dbReference>
<evidence type="ECO:0000256" key="16">
    <source>
        <dbReference type="ARBA" id="ARBA00022753"/>
    </source>
</evidence>
<dbReference type="SMART" id="SM00288">
    <property type="entry name" value="VHS"/>
    <property type="match status" value="1"/>
</dbReference>
<dbReference type="FunFam" id="3.40.50.720:FF:000609">
    <property type="entry name" value="2-dehydropantoate 2-reductase"/>
    <property type="match status" value="1"/>
</dbReference>
<evidence type="ECO:0000256" key="13">
    <source>
        <dbReference type="ARBA" id="ARBA00022643"/>
    </source>
</evidence>
<dbReference type="InterPro" id="IPR036291">
    <property type="entry name" value="NAD(P)-bd_dom_sf"/>
</dbReference>
<protein>
    <recommendedName>
        <fullName evidence="28">L-lactate dehydrogenase (cytochrome)</fullName>
        <ecNumber evidence="27">1.1.2.3</ecNumber>
    </recommendedName>
    <alternativeName>
        <fullName evidence="10">Vacuolar protein sorting-associated protein 27</fullName>
    </alternativeName>
</protein>
<dbReference type="Pfam" id="PF21356">
    <property type="entry name" value="Vps27_GAT-like"/>
    <property type="match status" value="1"/>
</dbReference>
<dbReference type="InterPro" id="IPR036400">
    <property type="entry name" value="Cyt_B5-like_heme/steroid_sf"/>
</dbReference>
<evidence type="ECO:0000256" key="2">
    <source>
        <dbReference type="ARBA" id="ARBA00001970"/>
    </source>
</evidence>
<keyword evidence="21" id="KW-0408">Iron</keyword>
<keyword evidence="36" id="KW-1185">Reference proteome</keyword>
<dbReference type="PROSITE" id="PS50178">
    <property type="entry name" value="ZF_FYVE"/>
    <property type="match status" value="1"/>
</dbReference>
<dbReference type="PANTHER" id="PTHR47794:SF1">
    <property type="entry name" value="VACUOLAR PROTEIN SORTING-ASSOCIATED PROTEIN 27"/>
    <property type="match status" value="1"/>
</dbReference>
<dbReference type="Gene3D" id="1.25.40.90">
    <property type="match status" value="1"/>
</dbReference>
<keyword evidence="17 29" id="KW-0863">Zinc-finger</keyword>
<dbReference type="InterPro" id="IPR003903">
    <property type="entry name" value="UIM_dom"/>
</dbReference>
<dbReference type="Pfam" id="PF02809">
    <property type="entry name" value="UIM"/>
    <property type="match status" value="2"/>
</dbReference>
<keyword evidence="20" id="KW-0560">Oxidoreductase</keyword>
<feature type="domain" description="FYVE-type" evidence="31">
    <location>
        <begin position="165"/>
        <end position="225"/>
    </location>
</feature>
<dbReference type="InterPro" id="IPR013752">
    <property type="entry name" value="KPA_reductase"/>
</dbReference>
<evidence type="ECO:0000259" key="32">
    <source>
        <dbReference type="PROSITE" id="PS50179"/>
    </source>
</evidence>
<dbReference type="Gene3D" id="3.10.120.10">
    <property type="entry name" value="Cytochrome b5-like heme/steroid binding domain"/>
    <property type="match status" value="1"/>
</dbReference>
<dbReference type="SUPFAM" id="SSF48464">
    <property type="entry name" value="ENTH/VHS domain"/>
    <property type="match status" value="1"/>
</dbReference>
<feature type="compositionally biased region" description="Pro residues" evidence="30">
    <location>
        <begin position="619"/>
        <end position="628"/>
    </location>
</feature>
<dbReference type="InterPro" id="IPR008927">
    <property type="entry name" value="6-PGluconate_DH-like_C_sf"/>
</dbReference>
<dbReference type="Pfam" id="PF01070">
    <property type="entry name" value="FMN_dh"/>
    <property type="match status" value="1"/>
</dbReference>
<comment type="similarity">
    <text evidence="7">Belongs to the VPS27 family.</text>
</comment>
<comment type="similarity">
    <text evidence="6">Belongs to the ketopantoate reductase family.</text>
</comment>
<evidence type="ECO:0000256" key="12">
    <source>
        <dbReference type="ARBA" id="ARBA00022630"/>
    </source>
</evidence>
<dbReference type="InterPro" id="IPR013785">
    <property type="entry name" value="Aldolase_TIM"/>
</dbReference>
<dbReference type="GO" id="GO:0004460">
    <property type="term" value="F:L-lactate dehydrogenase (cytochrome) activity"/>
    <property type="evidence" value="ECO:0007669"/>
    <property type="project" value="UniProtKB-EC"/>
</dbReference>
<keyword evidence="19" id="KW-0521">NADP</keyword>
<comment type="function">
    <text evidence="3">Component of the ESCRT-0 complex which is the sorting receptor for ubiquitinated cargo proteins at the multivesicular body (MVB) and recruits ESCRT-I to the MVB outer membrane.</text>
</comment>
<dbReference type="PROSITE" id="PS50255">
    <property type="entry name" value="CYTOCHROME_B5_2"/>
    <property type="match status" value="1"/>
</dbReference>
<dbReference type="SUPFAM" id="SSF51395">
    <property type="entry name" value="FMN-linked oxidoreductases"/>
    <property type="match status" value="1"/>
</dbReference>
<dbReference type="PROSITE" id="PS50330">
    <property type="entry name" value="UIM"/>
    <property type="match status" value="2"/>
</dbReference>
<dbReference type="Gene3D" id="1.20.5.1940">
    <property type="match status" value="1"/>
</dbReference>
<feature type="compositionally biased region" description="Polar residues" evidence="30">
    <location>
        <begin position="336"/>
        <end position="346"/>
    </location>
</feature>
<dbReference type="InterPro" id="IPR000306">
    <property type="entry name" value="Znf_FYVE"/>
</dbReference>
<dbReference type="CDD" id="cd16979">
    <property type="entry name" value="VHS_Vps27"/>
    <property type="match status" value="1"/>
</dbReference>
<name>A0A2G7G8H3_9EURO</name>
<proteinExistence type="inferred from homology"/>
<comment type="similarity">
    <text evidence="26">In the N-terminal section; belongs to the cytochrome b5 family.</text>
</comment>
<sequence>MAGWFSSSSPIDDQVEKATSSSLEDIALNLEVSDLIRSKSVQPKDAMRSLKRRLENKNPNVQLATLKLTDTCVKNGGTHFLAEIASREFMDNLVSLLKAEGSPLNTEVKEKMLELIQDWAMAAQGRMDLSYVGETYRKLQDEGFRFPPKTQISGSMLESSAPPEWIDSDVCMRCRTPFSFMNRKHHCRNCGNVFDAQCSSKSLPLPHLGILQPVRVDDGCYAKLTSKPFTPSGFSDRSAFKNNSITKSSVMEPRTARAEGGFDDDLRRALQMSLEEAQGRGSTGYVPQQKVAQEPPQASSQSRTQEDEDADLKAAIEASLRDMEQHKQKHAAALKNTPTTEPSTSRDAPGATSLPKNPYELSPVEVENIHLFATLVDRLQHQPPGTILREPQIQELYESIGTLRPKLARSYGETMSKHDTLLDLHSKLSTVVRYYDRMLEERLSSAYSQHSLGYGTVPSGPRYSNVYPSMPPHAPEGKSGVENFYYGNPSVEKPPISETQYTQQQPKGEGLDRAGMRGGTMSPGMYSQPPQSMPQNTSWNGNTQASSPQISAANTPYPQSPSAYPAPGAPAHFYTTPKQPDQDVNPYQSPRQSEVDPSYMPSPVTRRDSLYQPAAHPNVPAPSVPEQPPSAEQMAYLQLSESHAMQPGSQPALHRQPTDPAAQSYYYQQQPPPAHPAAAYPQGQPVYHDFVDSHPGGPNAILRCAGKDATEDFDSVHEQEILTQSLAPSALRGHIEPGTLVKSNDINETRIPNKDASLPPPLSSLLNLHDFEIVAEKHLPPNAWAYYASGAEDEISKRQNSKAFQKVSLRPRILRSIPAVDTTTTILGKQVSLPVYMSAVGIAKLAHPDGERALAAAAGKEGLAQVLANGANNVIESVMDARTSPEQPIFQQLYVNRDITKSEDVVRRAERAGASAIWITVDSPVVGKREMDERFNLQVEARDDPSRKGQGVAKTMASFISPFIDWDILSWLRSLTKLPIVIKGIQCVEDAVQAYHCGVQGIVLSNHGGRSQDTAQAPLLTLLEIRRYAPFLFESKMQIFIDGGIRRGTDVLKAIALGATAVGLGRPTLYSLAAGYGEQGVRRAVEILRQEIESNMVFLGVTNLKELGPHLLNTARLERDVVGIGSFYSFILTRNDRVRLTVVARSNYDAVKENGIFLDSGNHGQHRFRPHKVIESLDEVSGSFDYVVCAHKAIDQEAVVTRLQPAINEKTTIVIIQNGVGNEEPFRNTFPMSSIITCVTWVGATQTSPGTVKHTKSEDMQIGLFPNASVDETLERTRLNTFASLLEEGGTKFQVLEDMQRQRWEKVVWNAAWNPLTTLTLLDTQSWLHSSTDATPLTRRLMREVIDVGRRCGVPLEYGLIDELMDRINSLPGVGSSMQTDYKNGRPMEVDVILGFPAKKSKEFGMETPILDTIHALIRAVDGRVRASL</sequence>
<evidence type="ECO:0000313" key="35">
    <source>
        <dbReference type="EMBL" id="PIG89150.1"/>
    </source>
</evidence>
<dbReference type="GO" id="GO:0010008">
    <property type="term" value="C:endosome membrane"/>
    <property type="evidence" value="ECO:0007669"/>
    <property type="project" value="UniProtKB-SubCell"/>
</dbReference>
<evidence type="ECO:0000259" key="31">
    <source>
        <dbReference type="PROSITE" id="PS50178"/>
    </source>
</evidence>
<evidence type="ECO:0000256" key="21">
    <source>
        <dbReference type="ARBA" id="ARBA00023004"/>
    </source>
</evidence>
<dbReference type="Pfam" id="PF08546">
    <property type="entry name" value="ApbA_C"/>
    <property type="match status" value="1"/>
</dbReference>
<dbReference type="SUPFAM" id="SSF48179">
    <property type="entry name" value="6-phosphogluconate dehydrogenase C-terminal domain-like"/>
    <property type="match status" value="1"/>
</dbReference>
<evidence type="ECO:0000259" key="33">
    <source>
        <dbReference type="PROSITE" id="PS50255"/>
    </source>
</evidence>
<dbReference type="InterPro" id="IPR013332">
    <property type="entry name" value="KPR_N"/>
</dbReference>
<dbReference type="SUPFAM" id="SSF51735">
    <property type="entry name" value="NAD(P)-binding Rossmann-fold domains"/>
    <property type="match status" value="1"/>
</dbReference>
<dbReference type="InterPro" id="IPR017455">
    <property type="entry name" value="Znf_FYVE-rel"/>
</dbReference>
<evidence type="ECO:0000256" key="19">
    <source>
        <dbReference type="ARBA" id="ARBA00022857"/>
    </source>
</evidence>
<evidence type="ECO:0000256" key="30">
    <source>
        <dbReference type="SAM" id="MobiDB-lite"/>
    </source>
</evidence>
<dbReference type="InterPro" id="IPR003710">
    <property type="entry name" value="ApbA"/>
</dbReference>
<comment type="subcellular location">
    <subcellularLocation>
        <location evidence="4">Endosome membrane</location>
        <topology evidence="4">Peripheral membrane protein</topology>
        <orientation evidence="4">Cytoplasmic side</orientation>
    </subcellularLocation>
    <subcellularLocation>
        <location evidence="5">Mitochondrion intermembrane space</location>
    </subcellularLocation>
</comment>
<evidence type="ECO:0000256" key="17">
    <source>
        <dbReference type="ARBA" id="ARBA00022771"/>
    </source>
</evidence>
<dbReference type="GO" id="GO:0033565">
    <property type="term" value="C:ESCRT-0 complex"/>
    <property type="evidence" value="ECO:0007669"/>
    <property type="project" value="TreeGrafter"/>
</dbReference>
<feature type="domain" description="VHS" evidence="32">
    <location>
        <begin position="24"/>
        <end position="147"/>
    </location>
</feature>
<dbReference type="GO" id="GO:0008270">
    <property type="term" value="F:zinc ion binding"/>
    <property type="evidence" value="ECO:0007669"/>
    <property type="project" value="UniProtKB-KW"/>
</dbReference>
<dbReference type="Pfam" id="PF00790">
    <property type="entry name" value="VHS"/>
    <property type="match status" value="1"/>
</dbReference>
<dbReference type="GO" id="GO:0043130">
    <property type="term" value="F:ubiquitin binding"/>
    <property type="evidence" value="ECO:0007669"/>
    <property type="project" value="InterPro"/>
</dbReference>
<dbReference type="SUPFAM" id="SSF55856">
    <property type="entry name" value="Cytochrome b5-like heme/steroid binding domain"/>
    <property type="match status" value="1"/>
</dbReference>
<comment type="similarity">
    <text evidence="25">In the C-terminal section; belongs to the FMN-dependent alpha-hydroxy acid dehydrogenase family.</text>
</comment>
<dbReference type="InterPro" id="IPR049425">
    <property type="entry name" value="Vps27_GAT-like"/>
</dbReference>
<dbReference type="STRING" id="656916.A0A2G7G8H3"/>
<dbReference type="Gene3D" id="3.40.50.720">
    <property type="entry name" value="NAD(P)-binding Rossmann-like Domain"/>
    <property type="match status" value="1"/>
</dbReference>
<evidence type="ECO:0000256" key="9">
    <source>
        <dbReference type="ARBA" id="ARBA00011881"/>
    </source>
</evidence>
<dbReference type="CDD" id="cd02922">
    <property type="entry name" value="FCB2_FMN"/>
    <property type="match status" value="1"/>
</dbReference>
<comment type="caution">
    <text evidence="35">The sequence shown here is derived from an EMBL/GenBank/DDBJ whole genome shotgun (WGS) entry which is preliminary data.</text>
</comment>
<dbReference type="Pfam" id="PF01363">
    <property type="entry name" value="FYVE"/>
    <property type="match status" value="1"/>
</dbReference>
<dbReference type="GO" id="GO:0005758">
    <property type="term" value="C:mitochondrial intermembrane space"/>
    <property type="evidence" value="ECO:0007669"/>
    <property type="project" value="UniProtKB-SubCell"/>
</dbReference>
<keyword evidence="15" id="KW-0677">Repeat</keyword>
<dbReference type="Gene3D" id="6.10.140.100">
    <property type="match status" value="1"/>
</dbReference>
<dbReference type="InterPro" id="IPR037396">
    <property type="entry name" value="FMN_HAD"/>
</dbReference>
<evidence type="ECO:0000256" key="18">
    <source>
        <dbReference type="ARBA" id="ARBA00022833"/>
    </source>
</evidence>
<evidence type="ECO:0000256" key="11">
    <source>
        <dbReference type="ARBA" id="ARBA00022617"/>
    </source>
</evidence>
<dbReference type="FunFam" id="1.20.5.1940:FF:000001">
    <property type="entry name" value="Vacuolar protein sorting-associated protein 27"/>
    <property type="match status" value="1"/>
</dbReference>
<dbReference type="Pfam" id="PF02558">
    <property type="entry name" value="ApbA"/>
    <property type="match status" value="1"/>
</dbReference>
<feature type="domain" description="Cytochrome b5 heme-binding" evidence="33">
    <location>
        <begin position="689"/>
        <end position="736"/>
    </location>
</feature>
<evidence type="ECO:0000256" key="5">
    <source>
        <dbReference type="ARBA" id="ARBA00004569"/>
    </source>
</evidence>
<feature type="domain" description="FMN hydroxy acid dehydrogenase" evidence="34">
    <location>
        <begin position="760"/>
        <end position="1117"/>
    </location>
</feature>
<keyword evidence="11" id="KW-0349">Heme</keyword>
<feature type="compositionally biased region" description="Low complexity" evidence="30">
    <location>
        <begin position="556"/>
        <end position="571"/>
    </location>
</feature>
<dbReference type="GO" id="GO:0015940">
    <property type="term" value="P:pantothenate biosynthetic process"/>
    <property type="evidence" value="ECO:0007669"/>
    <property type="project" value="InterPro"/>
</dbReference>
<dbReference type="CDD" id="cd21385">
    <property type="entry name" value="GAT_Vps27"/>
    <property type="match status" value="1"/>
</dbReference>
<dbReference type="GO" id="GO:0008677">
    <property type="term" value="F:2-dehydropantoate 2-reductase activity"/>
    <property type="evidence" value="ECO:0007669"/>
    <property type="project" value="InterPro"/>
</dbReference>
<keyword evidence="14" id="KW-0479">Metal-binding</keyword>
<dbReference type="Gene3D" id="3.30.40.10">
    <property type="entry name" value="Zinc/RING finger domain, C3HC4 (zinc finger)"/>
    <property type="match status" value="1"/>
</dbReference>
<evidence type="ECO:0000256" key="29">
    <source>
        <dbReference type="PROSITE-ProRule" id="PRU00091"/>
    </source>
</evidence>
<dbReference type="InterPro" id="IPR002014">
    <property type="entry name" value="VHS_dom"/>
</dbReference>
<dbReference type="InterPro" id="IPR013083">
    <property type="entry name" value="Znf_RING/FYVE/PHD"/>
</dbReference>
<evidence type="ECO:0000256" key="24">
    <source>
        <dbReference type="ARBA" id="ARBA00052399"/>
    </source>
</evidence>
<feature type="region of interest" description="Disordered" evidence="30">
    <location>
        <begin position="276"/>
        <end position="310"/>
    </location>
</feature>
<dbReference type="FunFam" id="3.20.20.70:FF:000062">
    <property type="entry name" value="Cytochrome b2, mitochondrial, putative"/>
    <property type="match status" value="1"/>
</dbReference>
<evidence type="ECO:0000256" key="4">
    <source>
        <dbReference type="ARBA" id="ARBA00004125"/>
    </source>
</evidence>
<evidence type="ECO:0000256" key="22">
    <source>
        <dbReference type="ARBA" id="ARBA00023128"/>
    </source>
</evidence>
<dbReference type="Proteomes" id="UP000231358">
    <property type="component" value="Unassembled WGS sequence"/>
</dbReference>
<feature type="region of interest" description="Disordered" evidence="30">
    <location>
        <begin position="322"/>
        <end position="359"/>
    </location>
</feature>
<dbReference type="InterPro" id="IPR037458">
    <property type="entry name" value="L-MDH/L-LDH_FMN-bd"/>
</dbReference>
<evidence type="ECO:0000256" key="8">
    <source>
        <dbReference type="ARBA" id="ARBA00011446"/>
    </source>
</evidence>
<reference evidence="35 36" key="1">
    <citation type="submission" date="2017-05" db="EMBL/GenBank/DDBJ databases">
        <title>Genome sequence for an aflatoxigenic pathogen of Argentinian peanut, Aspergillus arachidicola.</title>
        <authorList>
            <person name="Moore G."/>
            <person name="Beltz S.B."/>
            <person name="Mack B.M."/>
        </authorList>
    </citation>
    <scope>NUCLEOTIDE SEQUENCE [LARGE SCALE GENOMIC DNA]</scope>
    <source>
        <strain evidence="35 36">CBS 117610</strain>
    </source>
</reference>
<evidence type="ECO:0000256" key="20">
    <source>
        <dbReference type="ARBA" id="ARBA00023002"/>
    </source>
</evidence>
<dbReference type="EMBL" id="NEXV01000075">
    <property type="protein sequence ID" value="PIG89150.1"/>
    <property type="molecule type" value="Genomic_DNA"/>
</dbReference>
<evidence type="ECO:0000256" key="15">
    <source>
        <dbReference type="ARBA" id="ARBA00022737"/>
    </source>
</evidence>
<dbReference type="EC" id="1.1.2.3" evidence="27"/>
<dbReference type="GO" id="GO:0032266">
    <property type="term" value="F:phosphatidylinositol-3-phosphate binding"/>
    <property type="evidence" value="ECO:0007669"/>
    <property type="project" value="TreeGrafter"/>
</dbReference>
<evidence type="ECO:0000256" key="10">
    <source>
        <dbReference type="ARBA" id="ARBA00017753"/>
    </source>
</evidence>
<dbReference type="Gene3D" id="1.10.1040.10">
    <property type="entry name" value="N-(1-d-carboxylethyl)-l-norvaline Dehydrogenase, domain 2"/>
    <property type="match status" value="1"/>
</dbReference>
<comment type="subunit">
    <text evidence="9">Homotetramer.</text>
</comment>
<dbReference type="PROSITE" id="PS50179">
    <property type="entry name" value="VHS"/>
    <property type="match status" value="1"/>
</dbReference>
<evidence type="ECO:0000256" key="27">
    <source>
        <dbReference type="ARBA" id="ARBA00066458"/>
    </source>
</evidence>
<evidence type="ECO:0000256" key="14">
    <source>
        <dbReference type="ARBA" id="ARBA00022723"/>
    </source>
</evidence>
<dbReference type="GO" id="GO:0006623">
    <property type="term" value="P:protein targeting to vacuole"/>
    <property type="evidence" value="ECO:0007669"/>
    <property type="project" value="TreeGrafter"/>
</dbReference>
<dbReference type="CDD" id="cd15735">
    <property type="entry name" value="FYVE_spVPS27p_like"/>
    <property type="match status" value="1"/>
</dbReference>
<keyword evidence="23" id="KW-0472">Membrane</keyword>
<feature type="region of interest" description="Disordered" evidence="30">
    <location>
        <begin position="474"/>
        <end position="632"/>
    </location>
</feature>
<dbReference type="FunFam" id="1.10.1040.10:FF:000017">
    <property type="entry name" value="2-dehydropantoate 2-reductase"/>
    <property type="match status" value="1"/>
</dbReference>
<evidence type="ECO:0000256" key="3">
    <source>
        <dbReference type="ARBA" id="ARBA00003067"/>
    </source>
</evidence>
<gene>
    <name evidence="35" type="ORF">AARAC_002373</name>
</gene>
<evidence type="ECO:0000259" key="34">
    <source>
        <dbReference type="PROSITE" id="PS51349"/>
    </source>
</evidence>
<dbReference type="GO" id="GO:0020037">
    <property type="term" value="F:heme binding"/>
    <property type="evidence" value="ECO:0007669"/>
    <property type="project" value="InterPro"/>
</dbReference>
<keyword evidence="18" id="KW-0862">Zinc</keyword>
<dbReference type="Gene3D" id="3.20.20.70">
    <property type="entry name" value="Aldolase class I"/>
    <property type="match status" value="1"/>
</dbReference>
<keyword evidence="12" id="KW-0285">Flavoprotein</keyword>
<dbReference type="PANTHER" id="PTHR47794">
    <property type="entry name" value="VACUOLAR PROTEIN SORTING-ASSOCIATED PROTEIN 27"/>
    <property type="match status" value="1"/>
</dbReference>
<feature type="compositionally biased region" description="Polar residues" evidence="30">
    <location>
        <begin position="528"/>
        <end position="554"/>
    </location>
</feature>
<dbReference type="InterPro" id="IPR013328">
    <property type="entry name" value="6PGD_dom2"/>
</dbReference>
<accession>A0A2G7G8H3</accession>
<keyword evidence="16" id="KW-0967">Endosome</keyword>
<evidence type="ECO:0000256" key="25">
    <source>
        <dbReference type="ARBA" id="ARBA00061137"/>
    </source>
</evidence>
<dbReference type="FunFam" id="1.25.40.90:FF:000031">
    <property type="entry name" value="Vacuolar protein sorting-associated protein 27"/>
    <property type="match status" value="1"/>
</dbReference>
<dbReference type="SUPFAM" id="SSF57903">
    <property type="entry name" value="FYVE/PHD zinc finger"/>
    <property type="match status" value="1"/>
</dbReference>
<comment type="cofactor">
    <cofactor evidence="1">
        <name>FMN</name>
        <dbReference type="ChEBI" id="CHEBI:58210"/>
    </cofactor>
</comment>
<dbReference type="SMART" id="SM00064">
    <property type="entry name" value="FYVE"/>
    <property type="match status" value="1"/>
</dbReference>
<evidence type="ECO:0000256" key="28">
    <source>
        <dbReference type="ARBA" id="ARBA00068515"/>
    </source>
</evidence>
<dbReference type="PROSITE" id="PS51349">
    <property type="entry name" value="FMN_HYDROXY_ACID_DH_2"/>
    <property type="match status" value="1"/>
</dbReference>
<dbReference type="FunFam" id="3.30.40.10:FF:000161">
    <property type="entry name" value="Vacuolar protein sorting-associated protein 27"/>
    <property type="match status" value="1"/>
</dbReference>
<keyword evidence="13" id="KW-0288">FMN</keyword>
<feature type="compositionally biased region" description="Polar residues" evidence="30">
    <location>
        <begin position="497"/>
        <end position="506"/>
    </location>
</feature>
<dbReference type="SMART" id="SM00726">
    <property type="entry name" value="UIM"/>
    <property type="match status" value="2"/>
</dbReference>
<dbReference type="InterPro" id="IPR008942">
    <property type="entry name" value="ENTH_VHS"/>
</dbReference>
<evidence type="ECO:0000256" key="6">
    <source>
        <dbReference type="ARBA" id="ARBA00007870"/>
    </source>
</evidence>
<dbReference type="InterPro" id="IPR011011">
    <property type="entry name" value="Znf_FYVE_PHD"/>
</dbReference>
<evidence type="ECO:0000256" key="7">
    <source>
        <dbReference type="ARBA" id="ARBA00008597"/>
    </source>
</evidence>
<evidence type="ECO:0000256" key="23">
    <source>
        <dbReference type="ARBA" id="ARBA00023136"/>
    </source>
</evidence>
<comment type="catalytic activity">
    <reaction evidence="24">
        <text>(S)-lactate + 2 Fe(III)-[cytochrome c] = 2 Fe(II)-[cytochrome c] + pyruvate + 2 H(+)</text>
        <dbReference type="Rhea" id="RHEA:19909"/>
        <dbReference type="Rhea" id="RHEA-COMP:10350"/>
        <dbReference type="Rhea" id="RHEA-COMP:14399"/>
        <dbReference type="ChEBI" id="CHEBI:15361"/>
        <dbReference type="ChEBI" id="CHEBI:15378"/>
        <dbReference type="ChEBI" id="CHEBI:16651"/>
        <dbReference type="ChEBI" id="CHEBI:29033"/>
        <dbReference type="ChEBI" id="CHEBI:29034"/>
        <dbReference type="EC" id="1.1.2.3"/>
    </reaction>
    <physiologicalReaction direction="left-to-right" evidence="24">
        <dbReference type="Rhea" id="RHEA:19910"/>
    </physiologicalReaction>
</comment>
<keyword evidence="22" id="KW-0496">Mitochondrion</keyword>
<evidence type="ECO:0000256" key="26">
    <source>
        <dbReference type="ARBA" id="ARBA00061589"/>
    </source>
</evidence>
<dbReference type="PROSITE" id="PS00191">
    <property type="entry name" value="CYTOCHROME_B5_1"/>
    <property type="match status" value="1"/>
</dbReference>
<evidence type="ECO:0000256" key="1">
    <source>
        <dbReference type="ARBA" id="ARBA00001917"/>
    </source>
</evidence>
<dbReference type="InterPro" id="IPR001199">
    <property type="entry name" value="Cyt_B5-like_heme/steroid-bd"/>
</dbReference>
<organism evidence="35 36">
    <name type="scientific">Aspergillus arachidicola</name>
    <dbReference type="NCBI Taxonomy" id="656916"/>
    <lineage>
        <taxon>Eukaryota</taxon>
        <taxon>Fungi</taxon>
        <taxon>Dikarya</taxon>
        <taxon>Ascomycota</taxon>
        <taxon>Pezizomycotina</taxon>
        <taxon>Eurotiomycetes</taxon>
        <taxon>Eurotiomycetidae</taxon>
        <taxon>Eurotiales</taxon>
        <taxon>Aspergillaceae</taxon>
        <taxon>Aspergillus</taxon>
        <taxon>Aspergillus subgen. Circumdati</taxon>
    </lineage>
</organism>
<dbReference type="InterPro" id="IPR000262">
    <property type="entry name" value="FMN-dep_DH"/>
</dbReference>